<reference evidence="3" key="1">
    <citation type="submission" date="2023-01" db="EMBL/GenBank/DDBJ databases">
        <title>The chitinases involved in constricting ring structure development in the nematode-trapping fungus Drechslerella dactyloides.</title>
        <authorList>
            <person name="Wang R."/>
            <person name="Zhang L."/>
            <person name="Tang P."/>
            <person name="Li S."/>
            <person name="Liang L."/>
        </authorList>
    </citation>
    <scope>NUCLEOTIDE SEQUENCE</scope>
    <source>
        <strain evidence="3">YMF1.00031</strain>
    </source>
</reference>
<feature type="compositionally biased region" description="Basic and acidic residues" evidence="1">
    <location>
        <begin position="148"/>
        <end position="159"/>
    </location>
</feature>
<feature type="region of interest" description="Disordered" evidence="1">
    <location>
        <begin position="148"/>
        <end position="183"/>
    </location>
</feature>
<evidence type="ECO:0000259" key="2">
    <source>
        <dbReference type="PROSITE" id="PS50011"/>
    </source>
</evidence>
<keyword evidence="4" id="KW-1185">Reference proteome</keyword>
<dbReference type="PROSITE" id="PS50011">
    <property type="entry name" value="PROTEIN_KINASE_DOM"/>
    <property type="match status" value="1"/>
</dbReference>
<dbReference type="GO" id="GO:0004672">
    <property type="term" value="F:protein kinase activity"/>
    <property type="evidence" value="ECO:0007669"/>
    <property type="project" value="InterPro"/>
</dbReference>
<dbReference type="SUPFAM" id="SSF56112">
    <property type="entry name" value="Protein kinase-like (PK-like)"/>
    <property type="match status" value="1"/>
</dbReference>
<proteinExistence type="predicted"/>
<gene>
    <name evidence="3" type="ORF">Dda_4300</name>
</gene>
<dbReference type="EMBL" id="JAQGDS010000004">
    <property type="protein sequence ID" value="KAJ6261630.1"/>
    <property type="molecule type" value="Genomic_DNA"/>
</dbReference>
<dbReference type="Gene3D" id="1.10.510.10">
    <property type="entry name" value="Transferase(Phosphotransferase) domain 1"/>
    <property type="match status" value="1"/>
</dbReference>
<dbReference type="InterPro" id="IPR011009">
    <property type="entry name" value="Kinase-like_dom_sf"/>
</dbReference>
<dbReference type="InterPro" id="IPR000719">
    <property type="entry name" value="Prot_kinase_dom"/>
</dbReference>
<evidence type="ECO:0000313" key="4">
    <source>
        <dbReference type="Proteomes" id="UP001221413"/>
    </source>
</evidence>
<dbReference type="Proteomes" id="UP001221413">
    <property type="component" value="Unassembled WGS sequence"/>
</dbReference>
<evidence type="ECO:0000256" key="1">
    <source>
        <dbReference type="SAM" id="MobiDB-lite"/>
    </source>
</evidence>
<feature type="compositionally biased region" description="Pro residues" evidence="1">
    <location>
        <begin position="162"/>
        <end position="175"/>
    </location>
</feature>
<dbReference type="Pfam" id="PF07714">
    <property type="entry name" value="PK_Tyr_Ser-Thr"/>
    <property type="match status" value="1"/>
</dbReference>
<name>A0AAD6J1T3_DREDA</name>
<evidence type="ECO:0000313" key="3">
    <source>
        <dbReference type="EMBL" id="KAJ6261630.1"/>
    </source>
</evidence>
<organism evidence="3 4">
    <name type="scientific">Drechslerella dactyloides</name>
    <name type="common">Nematode-trapping fungus</name>
    <name type="synonym">Arthrobotrys dactyloides</name>
    <dbReference type="NCBI Taxonomy" id="74499"/>
    <lineage>
        <taxon>Eukaryota</taxon>
        <taxon>Fungi</taxon>
        <taxon>Dikarya</taxon>
        <taxon>Ascomycota</taxon>
        <taxon>Pezizomycotina</taxon>
        <taxon>Orbiliomycetes</taxon>
        <taxon>Orbiliales</taxon>
        <taxon>Orbiliaceae</taxon>
        <taxon>Drechslerella</taxon>
    </lineage>
</organism>
<dbReference type="AlphaFoldDB" id="A0AAD6J1T3"/>
<sequence length="251" mass="28649">MLCNSFTIQQHILQHQIHSYPHHLVPSNMVILKMAKHSYSTNTNKTAEYSQLSTITEYLKTSTKLSTQNKVSLYKDITQGLYTLHSSNTTHNNIKYNNILLFHQTNRSLQAKLMNFNYSLLLNKIPINSDTTISRTLPFQTPKIKNKEKIPKDLLDKRPSSLPTPPQQKYAPPPQALGFPPRGRETPFTQIPKILAGTFECYAHVYHTCHSGVYSRRWPPAGGYAGVLEALAAQPLRLWHRRPGFCQPGVW</sequence>
<dbReference type="InterPro" id="IPR001245">
    <property type="entry name" value="Ser-Thr/Tyr_kinase_cat_dom"/>
</dbReference>
<protein>
    <recommendedName>
        <fullName evidence="2">Protein kinase domain-containing protein</fullName>
    </recommendedName>
</protein>
<feature type="domain" description="Protein kinase" evidence="2">
    <location>
        <begin position="1"/>
        <end position="251"/>
    </location>
</feature>
<dbReference type="GO" id="GO:0005524">
    <property type="term" value="F:ATP binding"/>
    <property type="evidence" value="ECO:0007669"/>
    <property type="project" value="InterPro"/>
</dbReference>
<accession>A0AAD6J1T3</accession>
<comment type="caution">
    <text evidence="3">The sequence shown here is derived from an EMBL/GenBank/DDBJ whole genome shotgun (WGS) entry which is preliminary data.</text>
</comment>